<dbReference type="EMBL" id="VSSQ01001568">
    <property type="protein sequence ID" value="MPM09437.1"/>
    <property type="molecule type" value="Genomic_DNA"/>
</dbReference>
<sequence>MEEKIVKSTQAAYFQSVTKMFTGNLILTNQRILFQGEHARVKFDHGAIGNVIRDKMEKAMGYDEPEEFVFEIPVAEAQHELRRFGFSKRLILKDQTGREFSIQINKKAERDEWPAAIENQKQNAN</sequence>
<dbReference type="AlphaFoldDB" id="A0A644X0G4"/>
<name>A0A644X0G4_9ZZZZ</name>
<protein>
    <recommendedName>
        <fullName evidence="2">GRAM domain-containing protein</fullName>
    </recommendedName>
</protein>
<reference evidence="1" key="1">
    <citation type="submission" date="2019-08" db="EMBL/GenBank/DDBJ databases">
        <authorList>
            <person name="Kucharzyk K."/>
            <person name="Murdoch R.W."/>
            <person name="Higgins S."/>
            <person name="Loffler F."/>
        </authorList>
    </citation>
    <scope>NUCLEOTIDE SEQUENCE</scope>
</reference>
<evidence type="ECO:0008006" key="2">
    <source>
        <dbReference type="Google" id="ProtNLM"/>
    </source>
</evidence>
<proteinExistence type="predicted"/>
<evidence type="ECO:0000313" key="1">
    <source>
        <dbReference type="EMBL" id="MPM09437.1"/>
    </source>
</evidence>
<organism evidence="1">
    <name type="scientific">bioreactor metagenome</name>
    <dbReference type="NCBI Taxonomy" id="1076179"/>
    <lineage>
        <taxon>unclassified sequences</taxon>
        <taxon>metagenomes</taxon>
        <taxon>ecological metagenomes</taxon>
    </lineage>
</organism>
<comment type="caution">
    <text evidence="1">The sequence shown here is derived from an EMBL/GenBank/DDBJ whole genome shotgun (WGS) entry which is preliminary data.</text>
</comment>
<accession>A0A644X0G4</accession>
<gene>
    <name evidence="1" type="ORF">SDC9_55754</name>
</gene>